<name>A0A250AZP0_9GAMM</name>
<dbReference type="InterPro" id="IPR037012">
    <property type="entry name" value="NanQ/TabA/YiaL_sf"/>
</dbReference>
<dbReference type="Gene3D" id="2.60.120.370">
    <property type="entry name" value="YhcH/YjgK/YiaL"/>
    <property type="match status" value="1"/>
</dbReference>
<evidence type="ECO:0008006" key="3">
    <source>
        <dbReference type="Google" id="ProtNLM"/>
    </source>
</evidence>
<dbReference type="Proteomes" id="UP000217182">
    <property type="component" value="Chromosome"/>
</dbReference>
<proteinExistence type="predicted"/>
<dbReference type="EMBL" id="CP014136">
    <property type="protein sequence ID" value="ATA19172.1"/>
    <property type="molecule type" value="Genomic_DNA"/>
</dbReference>
<evidence type="ECO:0000313" key="2">
    <source>
        <dbReference type="Proteomes" id="UP000217182"/>
    </source>
</evidence>
<dbReference type="AlphaFoldDB" id="A0A250AZP0"/>
<dbReference type="KEGG" id="gqu:AWC35_07310"/>
<dbReference type="GO" id="GO:0005829">
    <property type="term" value="C:cytosol"/>
    <property type="evidence" value="ECO:0007669"/>
    <property type="project" value="TreeGrafter"/>
</dbReference>
<dbReference type="RefSeq" id="WP_183096685.1">
    <property type="nucleotide sequence ID" value="NZ_CP014136.1"/>
</dbReference>
<dbReference type="PANTHER" id="PTHR34986">
    <property type="entry name" value="EVOLVED BETA-GALACTOSIDASE SUBUNIT BETA"/>
    <property type="match status" value="1"/>
</dbReference>
<dbReference type="PANTHER" id="PTHR34986:SF1">
    <property type="entry name" value="PROTEIN YIAL"/>
    <property type="match status" value="1"/>
</dbReference>
<evidence type="ECO:0000313" key="1">
    <source>
        <dbReference type="EMBL" id="ATA19172.1"/>
    </source>
</evidence>
<accession>A0A250AZP0</accession>
<gene>
    <name evidence="1" type="ORF">AWC35_07310</name>
</gene>
<reference evidence="1 2" key="1">
    <citation type="submission" date="2016-01" db="EMBL/GenBank/DDBJ databases">
        <authorList>
            <person name="Oliw E.H."/>
        </authorList>
    </citation>
    <scope>NUCLEOTIDE SEQUENCE [LARGE SCALE GENOMIC DNA]</scope>
    <source>
        <strain evidence="1 2">FRB97</strain>
    </source>
</reference>
<sequence length="156" mass="17318">MIVDSLASIKHHPGLDAEFLTALEQVMALDLFDLAPGDYSLGAGKILVKMMDRQLTAPAVKPFEMHQRDIDIHIPLNGPETLGYVCGDGRMENITPYDKARDICFAQAQQGEAWLVLPPGGLVIFFPGEWHKPACYLDSTHFLRKAVIKIAAPDRY</sequence>
<dbReference type="InterPro" id="IPR004375">
    <property type="entry name" value="NanQ/TabA/YiaL"/>
</dbReference>
<organism evidence="1 2">
    <name type="scientific">Gibbsiella quercinecans</name>
    <dbReference type="NCBI Taxonomy" id="929813"/>
    <lineage>
        <taxon>Bacteria</taxon>
        <taxon>Pseudomonadati</taxon>
        <taxon>Pseudomonadota</taxon>
        <taxon>Gammaproteobacteria</taxon>
        <taxon>Enterobacterales</taxon>
        <taxon>Yersiniaceae</taxon>
        <taxon>Gibbsiella</taxon>
    </lineage>
</organism>
<keyword evidence="2" id="KW-1185">Reference proteome</keyword>
<protein>
    <recommendedName>
        <fullName evidence="3">YhcH/YjgK/YiaL family protein</fullName>
    </recommendedName>
</protein>
<dbReference type="Pfam" id="PF04074">
    <property type="entry name" value="DUF386"/>
    <property type="match status" value="1"/>
</dbReference>
<dbReference type="NCBIfam" id="TIGR00022">
    <property type="entry name" value="YhcH/YjgK/YiaL family protein"/>
    <property type="match status" value="1"/>
</dbReference>
<dbReference type="SUPFAM" id="SSF51197">
    <property type="entry name" value="Clavaminate synthase-like"/>
    <property type="match status" value="1"/>
</dbReference>